<feature type="chain" id="PRO_5040741838" evidence="1">
    <location>
        <begin position="22"/>
        <end position="77"/>
    </location>
</feature>
<dbReference type="Proteomes" id="UP001148614">
    <property type="component" value="Unassembled WGS sequence"/>
</dbReference>
<keyword evidence="3" id="KW-1185">Reference proteome</keyword>
<reference evidence="2" key="1">
    <citation type="submission" date="2022-07" db="EMBL/GenBank/DDBJ databases">
        <title>Genome Sequence of Xylaria arbuscula.</title>
        <authorList>
            <person name="Buettner E."/>
        </authorList>
    </citation>
    <scope>NUCLEOTIDE SEQUENCE</scope>
    <source>
        <strain evidence="2">VT107</strain>
    </source>
</reference>
<organism evidence="2 3">
    <name type="scientific">Xylaria arbuscula</name>
    <dbReference type="NCBI Taxonomy" id="114810"/>
    <lineage>
        <taxon>Eukaryota</taxon>
        <taxon>Fungi</taxon>
        <taxon>Dikarya</taxon>
        <taxon>Ascomycota</taxon>
        <taxon>Pezizomycotina</taxon>
        <taxon>Sordariomycetes</taxon>
        <taxon>Xylariomycetidae</taxon>
        <taxon>Xylariales</taxon>
        <taxon>Xylariaceae</taxon>
        <taxon>Xylaria</taxon>
    </lineage>
</organism>
<comment type="caution">
    <text evidence="2">The sequence shown here is derived from an EMBL/GenBank/DDBJ whole genome shotgun (WGS) entry which is preliminary data.</text>
</comment>
<accession>A0A9W8NMM2</accession>
<evidence type="ECO:0000256" key="1">
    <source>
        <dbReference type="SAM" id="SignalP"/>
    </source>
</evidence>
<keyword evidence="1" id="KW-0732">Signal</keyword>
<evidence type="ECO:0000313" key="3">
    <source>
        <dbReference type="Proteomes" id="UP001148614"/>
    </source>
</evidence>
<evidence type="ECO:0000313" key="2">
    <source>
        <dbReference type="EMBL" id="KAJ3579424.1"/>
    </source>
</evidence>
<dbReference type="EMBL" id="JANPWZ010000098">
    <property type="protein sequence ID" value="KAJ3579424.1"/>
    <property type="molecule type" value="Genomic_DNA"/>
</dbReference>
<protein>
    <submittedName>
        <fullName evidence="2">Uncharacterized protein</fullName>
    </submittedName>
</protein>
<feature type="signal peptide" evidence="1">
    <location>
        <begin position="1"/>
        <end position="21"/>
    </location>
</feature>
<gene>
    <name evidence="2" type="ORF">NPX13_g1143</name>
</gene>
<dbReference type="AlphaFoldDB" id="A0A9W8NMM2"/>
<sequence length="77" mass="8260">MRSSTTAAAAALLSFGILVAARVLNQFIESKVSAGSNLEGYQLVGSTDFPELVPVDRVGDLATNWYLDYYIAYPGVD</sequence>
<dbReference type="OrthoDB" id="4681431at2759"/>
<proteinExistence type="predicted"/>
<name>A0A9W8NMM2_9PEZI</name>